<dbReference type="AlphaFoldDB" id="A0A6N2V8C1"/>
<dbReference type="EMBL" id="CACRSZ010000049">
    <property type="protein sequence ID" value="VYT25847.1"/>
    <property type="molecule type" value="Genomic_DNA"/>
</dbReference>
<name>A0A6N2V8C1_9BACE</name>
<protein>
    <submittedName>
        <fullName evidence="1">Uncharacterized protein</fullName>
    </submittedName>
</protein>
<accession>A0A6N2V8C1</accession>
<evidence type="ECO:0000313" key="1">
    <source>
        <dbReference type="EMBL" id="VYT25847.1"/>
    </source>
</evidence>
<organism evidence="1">
    <name type="scientific">Bacteroides faecis</name>
    <dbReference type="NCBI Taxonomy" id="674529"/>
    <lineage>
        <taxon>Bacteria</taxon>
        <taxon>Pseudomonadati</taxon>
        <taxon>Bacteroidota</taxon>
        <taxon>Bacteroidia</taxon>
        <taxon>Bacteroidales</taxon>
        <taxon>Bacteroidaceae</taxon>
        <taxon>Bacteroides</taxon>
    </lineage>
</organism>
<sequence length="68" mass="8077">MSTVKTLDFQGNKYTLNQCGKENYETLFEWVERSRTGDYTVYFDKVVFKTEKGVIAAYSNNLENYWEI</sequence>
<gene>
    <name evidence="1" type="ORF">BFLFYP10_02044</name>
</gene>
<reference evidence="1" key="1">
    <citation type="submission" date="2019-11" db="EMBL/GenBank/DDBJ databases">
        <authorList>
            <person name="Feng L."/>
        </authorList>
    </citation>
    <scope>NUCLEOTIDE SEQUENCE</scope>
    <source>
        <strain evidence="1">BfaecisLFYP10</strain>
    </source>
</reference>
<dbReference type="RefSeq" id="WP_156729922.1">
    <property type="nucleotide sequence ID" value="NZ_CACRSZ010000049.1"/>
</dbReference>
<proteinExistence type="predicted"/>